<keyword evidence="2" id="KW-0472">Membrane</keyword>
<keyword evidence="2" id="KW-0812">Transmembrane</keyword>
<protein>
    <submittedName>
        <fullName evidence="4">LytR C-terminal domain-containing protein</fullName>
    </submittedName>
</protein>
<feature type="transmembrane region" description="Helical" evidence="2">
    <location>
        <begin position="12"/>
        <end position="31"/>
    </location>
</feature>
<organism evidence="4 5">
    <name type="scientific">Gordonia asplenii</name>
    <dbReference type="NCBI Taxonomy" id="2725283"/>
    <lineage>
        <taxon>Bacteria</taxon>
        <taxon>Bacillati</taxon>
        <taxon>Actinomycetota</taxon>
        <taxon>Actinomycetes</taxon>
        <taxon>Mycobacteriales</taxon>
        <taxon>Gordoniaceae</taxon>
        <taxon>Gordonia</taxon>
    </lineage>
</organism>
<dbReference type="Gene3D" id="3.30.70.2390">
    <property type="match status" value="1"/>
</dbReference>
<evidence type="ECO:0000256" key="2">
    <source>
        <dbReference type="SAM" id="Phobius"/>
    </source>
</evidence>
<name>A0A848L010_9ACTN</name>
<evidence type="ECO:0000256" key="1">
    <source>
        <dbReference type="SAM" id="MobiDB-lite"/>
    </source>
</evidence>
<gene>
    <name evidence="4" type="ORF">HH308_23395</name>
</gene>
<keyword evidence="2" id="KW-1133">Transmembrane helix</keyword>
<dbReference type="Pfam" id="PF13399">
    <property type="entry name" value="LytR_C"/>
    <property type="match status" value="1"/>
</dbReference>
<evidence type="ECO:0000313" key="5">
    <source>
        <dbReference type="Proteomes" id="UP000550729"/>
    </source>
</evidence>
<proteinExistence type="predicted"/>
<evidence type="ECO:0000313" key="4">
    <source>
        <dbReference type="EMBL" id="NMO04166.1"/>
    </source>
</evidence>
<dbReference type="RefSeq" id="WP_170196689.1">
    <property type="nucleotide sequence ID" value="NZ_JABBNB010000031.1"/>
</dbReference>
<feature type="compositionally biased region" description="Low complexity" evidence="1">
    <location>
        <begin position="50"/>
        <end position="62"/>
    </location>
</feature>
<dbReference type="EMBL" id="JABBNB010000031">
    <property type="protein sequence ID" value="NMO04166.1"/>
    <property type="molecule type" value="Genomic_DNA"/>
</dbReference>
<dbReference type="AlphaFoldDB" id="A0A848L010"/>
<feature type="region of interest" description="Disordered" evidence="1">
    <location>
        <begin position="38"/>
        <end position="62"/>
    </location>
</feature>
<dbReference type="Proteomes" id="UP000550729">
    <property type="component" value="Unassembled WGS sequence"/>
</dbReference>
<dbReference type="InterPro" id="IPR027381">
    <property type="entry name" value="LytR/CpsA/Psr_C"/>
</dbReference>
<comment type="caution">
    <text evidence="4">The sequence shown here is derived from an EMBL/GenBank/DDBJ whole genome shotgun (WGS) entry which is preliminary data.</text>
</comment>
<accession>A0A848L010</accession>
<feature type="domain" description="LytR/CpsA/Psr regulator C-terminal" evidence="3">
    <location>
        <begin position="73"/>
        <end position="149"/>
    </location>
</feature>
<sequence length="166" mass="17117">MNADREPNHLPLRAGAMLLLAIAVACIGLGWHSAVTSGKDPEQALDRAGASAPITSTPVTSAAPTSAAASTTVKLCVFNAGSVHGLAREVTDELKAKGYHLASPANLTTSSFSENTVFYDSDGDAGNTKAEAQKVAKDMNISAVEERPSSFTQCAYGIPVIVVARS</sequence>
<reference evidence="4 5" key="1">
    <citation type="submission" date="2020-04" db="EMBL/GenBank/DDBJ databases">
        <title>Gordonia sp. nov. TBRC 11910.</title>
        <authorList>
            <person name="Suriyachadkun C."/>
        </authorList>
    </citation>
    <scope>NUCLEOTIDE SEQUENCE [LARGE SCALE GENOMIC DNA]</scope>
    <source>
        <strain evidence="4 5">TBRC 11910</strain>
    </source>
</reference>
<evidence type="ECO:0000259" key="3">
    <source>
        <dbReference type="Pfam" id="PF13399"/>
    </source>
</evidence>
<dbReference type="PROSITE" id="PS51257">
    <property type="entry name" value="PROKAR_LIPOPROTEIN"/>
    <property type="match status" value="1"/>
</dbReference>
<keyword evidence="5" id="KW-1185">Reference proteome</keyword>